<dbReference type="SUPFAM" id="SSF53335">
    <property type="entry name" value="S-adenosyl-L-methionine-dependent methyltransferases"/>
    <property type="match status" value="1"/>
</dbReference>
<dbReference type="InterPro" id="IPR029063">
    <property type="entry name" value="SAM-dependent_MTases_sf"/>
</dbReference>
<accession>A0ABZ1B552</accession>
<dbReference type="RefSeq" id="WP_324277254.1">
    <property type="nucleotide sequence ID" value="NZ_CP141261.1"/>
</dbReference>
<dbReference type="Proteomes" id="UP001324287">
    <property type="component" value="Chromosome"/>
</dbReference>
<reference evidence="1 2" key="1">
    <citation type="submission" date="2023-12" db="EMBL/GenBank/DDBJ databases">
        <title>Blastococcus brunescens sp. nov., an actonobacterium isolated from sandstone collected in sahara desert.</title>
        <authorList>
            <person name="Gtari M."/>
            <person name="Ghodhbane F."/>
        </authorList>
    </citation>
    <scope>NUCLEOTIDE SEQUENCE [LARGE SCALE GENOMIC DNA]</scope>
    <source>
        <strain evidence="1 2">BMG 8361</strain>
    </source>
</reference>
<evidence type="ECO:0000313" key="1">
    <source>
        <dbReference type="EMBL" id="WRL65937.1"/>
    </source>
</evidence>
<evidence type="ECO:0000313" key="2">
    <source>
        <dbReference type="Proteomes" id="UP001324287"/>
    </source>
</evidence>
<protein>
    <submittedName>
        <fullName evidence="1">Class I SAM-dependent methyltransferase</fullName>
        <ecNumber evidence="1">2.1.-.-</ecNumber>
    </submittedName>
</protein>
<sequence length="99" mass="11002">MPFADGAFDRVLTGHFYGHLPIGERGAFLAEVRRVAGELVVIDSALRPGIDAEQWQARTLNDGSRHRVFKRYLGAEELADEIDGEVLFAGSWFVAARSR</sequence>
<dbReference type="EC" id="2.1.-.-" evidence="1"/>
<dbReference type="EMBL" id="CP141261">
    <property type="protein sequence ID" value="WRL65937.1"/>
    <property type="molecule type" value="Genomic_DNA"/>
</dbReference>
<name>A0ABZ1B552_9ACTN</name>
<gene>
    <name evidence="1" type="ORF">U6N30_10500</name>
</gene>
<organism evidence="1 2">
    <name type="scientific">Blastococcus brunescens</name>
    <dbReference type="NCBI Taxonomy" id="1564165"/>
    <lineage>
        <taxon>Bacteria</taxon>
        <taxon>Bacillati</taxon>
        <taxon>Actinomycetota</taxon>
        <taxon>Actinomycetes</taxon>
        <taxon>Geodermatophilales</taxon>
        <taxon>Geodermatophilaceae</taxon>
        <taxon>Blastococcus</taxon>
    </lineage>
</organism>
<dbReference type="GO" id="GO:0008168">
    <property type="term" value="F:methyltransferase activity"/>
    <property type="evidence" value="ECO:0007669"/>
    <property type="project" value="UniProtKB-KW"/>
</dbReference>
<dbReference type="Gene3D" id="3.40.50.150">
    <property type="entry name" value="Vaccinia Virus protein VP39"/>
    <property type="match status" value="1"/>
</dbReference>
<dbReference type="GO" id="GO:0032259">
    <property type="term" value="P:methylation"/>
    <property type="evidence" value="ECO:0007669"/>
    <property type="project" value="UniProtKB-KW"/>
</dbReference>
<proteinExistence type="predicted"/>
<keyword evidence="1" id="KW-0489">Methyltransferase</keyword>
<keyword evidence="1" id="KW-0808">Transferase</keyword>
<keyword evidence="2" id="KW-1185">Reference proteome</keyword>